<dbReference type="InterPro" id="IPR051681">
    <property type="entry name" value="Ser/Thr_Kinases-Pseudokinases"/>
</dbReference>
<keyword evidence="4" id="KW-0067">ATP-binding</keyword>
<evidence type="ECO:0000256" key="1">
    <source>
        <dbReference type="ARBA" id="ARBA00022679"/>
    </source>
</evidence>
<evidence type="ECO:0000313" key="7">
    <source>
        <dbReference type="EMBL" id="CAG8627011.1"/>
    </source>
</evidence>
<dbReference type="InterPro" id="IPR000719">
    <property type="entry name" value="Prot_kinase_dom"/>
</dbReference>
<dbReference type="PANTHER" id="PTHR44329:SF288">
    <property type="entry name" value="MITOGEN-ACTIVATED PROTEIN KINASE KINASE KINASE 20"/>
    <property type="match status" value="1"/>
</dbReference>
<dbReference type="Proteomes" id="UP000789739">
    <property type="component" value="Unassembled WGS sequence"/>
</dbReference>
<dbReference type="EMBL" id="CAJVPI010001800">
    <property type="protein sequence ID" value="CAG8627011.1"/>
    <property type="molecule type" value="Genomic_DNA"/>
</dbReference>
<dbReference type="AlphaFoldDB" id="A0A9N9D5F0"/>
<dbReference type="InterPro" id="IPR001245">
    <property type="entry name" value="Ser-Thr/Tyr_kinase_cat_dom"/>
</dbReference>
<sequence length="594" mass="68660">MGCRSSKHIDDEYTKPRKSKVKRSKPRSPFFSHKSSNSSQSSSASLSKHCPTCDQPYTQRSPRNWCQPCEARRFQSDFPNWTSGNLSLDAVIQYTQLHSTGPNKFLEWIPYDKLENIMEIGRGGFGVVYSAIWDLGPKLYWHPKKRAWIREGEVKVKLKKLVGSADAKLEYWVQLERHRCHQSQYVPHWYGYSRDPISKDYIVVTILPDYTLHRYIEEYSNQLTWERRAGIVYNIAHGLMDIHNLKLIHGNLHSGNVLRDCNGSQGFTYITDVGNYSPPSKEDEWAITFTDINLSFLSTPEPLYGVLPYTAPELLHGSPRTEHSDVYSLGMIMYEIAASIPPFSWRPHNHALAADICRGLRPEIPENAPKCYVKLMVQCWDADPSRRPNVREIEKTLMSWGWHMGLNQNQAVERQFVVAEKMRVKALEGRKSRINNSQGERNKRRIYPEAVYTSRKLEFKNLPEIVRVEYDYYEEEELETENEDNEDNGEDYADEKGNMEEIDSTRNEAEELRKLVIKSGIGGNKDVDSYTDRGSNEMSSLSTFFAETLAKAFEGRDLQLGNKSQQHTLPSEHFLTLYILHNYQGPTDAHRIAR</sequence>
<dbReference type="PROSITE" id="PS50011">
    <property type="entry name" value="PROTEIN_KINASE_DOM"/>
    <property type="match status" value="1"/>
</dbReference>
<comment type="caution">
    <text evidence="7">The sequence shown here is derived from an EMBL/GenBank/DDBJ whole genome shotgun (WGS) entry which is preliminary data.</text>
</comment>
<feature type="compositionally biased region" description="Basic residues" evidence="5">
    <location>
        <begin position="16"/>
        <end position="26"/>
    </location>
</feature>
<reference evidence="7" key="1">
    <citation type="submission" date="2021-06" db="EMBL/GenBank/DDBJ databases">
        <authorList>
            <person name="Kallberg Y."/>
            <person name="Tangrot J."/>
            <person name="Rosling A."/>
        </authorList>
    </citation>
    <scope>NUCLEOTIDE SEQUENCE</scope>
    <source>
        <strain evidence="7">BR232B</strain>
    </source>
</reference>
<keyword evidence="1" id="KW-0808">Transferase</keyword>
<keyword evidence="3" id="KW-0418">Kinase</keyword>
<evidence type="ECO:0000313" key="8">
    <source>
        <dbReference type="Proteomes" id="UP000789739"/>
    </source>
</evidence>
<dbReference type="Gene3D" id="1.10.510.10">
    <property type="entry name" value="Transferase(Phosphotransferase) domain 1"/>
    <property type="match status" value="1"/>
</dbReference>
<evidence type="ECO:0000256" key="4">
    <source>
        <dbReference type="ARBA" id="ARBA00022840"/>
    </source>
</evidence>
<evidence type="ECO:0000256" key="3">
    <source>
        <dbReference type="ARBA" id="ARBA00022777"/>
    </source>
</evidence>
<dbReference type="SUPFAM" id="SSF56112">
    <property type="entry name" value="Protein kinase-like (PK-like)"/>
    <property type="match status" value="1"/>
</dbReference>
<dbReference type="OrthoDB" id="544350at2759"/>
<keyword evidence="2" id="KW-0547">Nucleotide-binding</keyword>
<keyword evidence="8" id="KW-1185">Reference proteome</keyword>
<feature type="region of interest" description="Disordered" evidence="5">
    <location>
        <begin position="475"/>
        <end position="503"/>
    </location>
</feature>
<dbReference type="InterPro" id="IPR011009">
    <property type="entry name" value="Kinase-like_dom_sf"/>
</dbReference>
<feature type="compositionally biased region" description="Acidic residues" evidence="5">
    <location>
        <begin position="475"/>
        <end position="493"/>
    </location>
</feature>
<dbReference type="Pfam" id="PF07714">
    <property type="entry name" value="PK_Tyr_Ser-Thr"/>
    <property type="match status" value="1"/>
</dbReference>
<dbReference type="GO" id="GO:0005524">
    <property type="term" value="F:ATP binding"/>
    <property type="evidence" value="ECO:0007669"/>
    <property type="project" value="UniProtKB-KW"/>
</dbReference>
<accession>A0A9N9D5F0</accession>
<dbReference type="GO" id="GO:0004674">
    <property type="term" value="F:protein serine/threonine kinase activity"/>
    <property type="evidence" value="ECO:0007669"/>
    <property type="project" value="TreeGrafter"/>
</dbReference>
<name>A0A9N9D5F0_9GLOM</name>
<evidence type="ECO:0000259" key="6">
    <source>
        <dbReference type="PROSITE" id="PS50011"/>
    </source>
</evidence>
<feature type="compositionally biased region" description="Low complexity" evidence="5">
    <location>
        <begin position="27"/>
        <end position="47"/>
    </location>
</feature>
<feature type="domain" description="Protein kinase" evidence="6">
    <location>
        <begin position="114"/>
        <end position="406"/>
    </location>
</feature>
<gene>
    <name evidence="7" type="ORF">PBRASI_LOCUS9034</name>
</gene>
<organism evidence="7 8">
    <name type="scientific">Paraglomus brasilianum</name>
    <dbReference type="NCBI Taxonomy" id="144538"/>
    <lineage>
        <taxon>Eukaryota</taxon>
        <taxon>Fungi</taxon>
        <taxon>Fungi incertae sedis</taxon>
        <taxon>Mucoromycota</taxon>
        <taxon>Glomeromycotina</taxon>
        <taxon>Glomeromycetes</taxon>
        <taxon>Paraglomerales</taxon>
        <taxon>Paraglomeraceae</taxon>
        <taxon>Paraglomus</taxon>
    </lineage>
</organism>
<proteinExistence type="predicted"/>
<feature type="region of interest" description="Disordered" evidence="5">
    <location>
        <begin position="1"/>
        <end position="48"/>
    </location>
</feature>
<feature type="compositionally biased region" description="Basic and acidic residues" evidence="5">
    <location>
        <begin position="494"/>
        <end position="503"/>
    </location>
</feature>
<protein>
    <submittedName>
        <fullName evidence="7">4308_t:CDS:1</fullName>
    </submittedName>
</protein>
<evidence type="ECO:0000256" key="5">
    <source>
        <dbReference type="SAM" id="MobiDB-lite"/>
    </source>
</evidence>
<dbReference type="PANTHER" id="PTHR44329">
    <property type="entry name" value="SERINE/THREONINE-PROTEIN KINASE TNNI3K-RELATED"/>
    <property type="match status" value="1"/>
</dbReference>
<evidence type="ECO:0000256" key="2">
    <source>
        <dbReference type="ARBA" id="ARBA00022741"/>
    </source>
</evidence>